<evidence type="ECO:0000259" key="6">
    <source>
        <dbReference type="PROSITE" id="PS50086"/>
    </source>
</evidence>
<dbReference type="SUPFAM" id="SSF47923">
    <property type="entry name" value="Ypt/Rab-GAP domain of gyp1p"/>
    <property type="match status" value="2"/>
</dbReference>
<sequence>MPKVEYSRLQDSDVELSTKYQRTFIARYYGRALVERWHTQPMLSWIIAEIQRLGSPKSETVFLSVTECSIKATNVKFGRLVFEHKLGSVTKFNQLADSPRCFAYLTKEGTDVSLCHAFQASDELAVFQLFSVLKEAIQESSIGIKAKEDSPFDAVQSKQCQQYEVLYVGKIKVSQKRGPQRFVDDATQKLLSAKDSPVGDNSILKKKLDEREKKKDSEWAFNQTPTIVQHPLLIQDSDNSNSQKPNNRQRILSDNQDQHSLAPPSSASLITHSQSLDTSSRDALVQDIQTLAFTSEQFSSVIEDGSLHRQTSLPPMNAKTFLECSLGFPFAQEESSHSLTDDQNQDNRTMLFLISPCDIRLISTDKKELLFQKDFSSISHCSQGEEYPEHFGLICRETTITGMDMYVGYIFQCQSAKIVNEIMKTLKQSFHCAIVTSHEKRMSSKIFNFCDTCPMYWFHKLCSDTEALAEKEQKELMSKYQDIIVRSLAEQNIVFMTLLRALCEQKQMKHTHSVSKDHKEKRAMSPLSNLTSMAKKTFPSTFDTVFKSVDEGKVSQKDLMRHVTPPPPKEAPPLIDLQSTTEQKKKESVSLRNTTERSLSDTAAVLWDLHQGEHQGPSQSKESMTTSDVKINELPRTPLKASPLRNIFLRVGSKKGNFPLKEIKEQHSSKGSWRKMLFNRVQRPFAKDIIFGEIAEEKRMEPPKHSSSHLKALWKKAIMEQIILIRLEREQKKLKMKQDKILEKHTKLDYDVICLSPNDSIKKWEIILNADSNYASLESTVKHGVPRQKRGEVWIYLANKYCSINKCPPIDNTPYVELLRKLTPYQHAILIDIGRTYPGHPYFKQVLGPVRGILLLHLDEEKAFFAMKHIMFTLGLRNQYKSDMAALQVQMYQLARIVQTTVPEVHELFEKFEISPMLYAAPWFLTIFASHFPIGFVARLLDMMFLQGISVLFKVSALLLKVHQNQILKCNSFESIVSFLKATLPSSGHVGMEKVLDQVLSIDIEKSLLTYQIEYMVLKEEMSELNTDTESTSSKKKNLESENKDLQKQNMELAEQLQVALNTVSRLEASVTSYQSTIRKLESHVRTLQDERDAMHHSVNILRKRLDSIDLSGTPSEHELLTQPDLAKSVKK</sequence>
<name>A0AAV4QV56_CAEEX</name>
<evidence type="ECO:0000256" key="1">
    <source>
        <dbReference type="ARBA" id="ARBA00022468"/>
    </source>
</evidence>
<feature type="region of interest" description="Disordered" evidence="4">
    <location>
        <begin position="559"/>
        <end position="595"/>
    </location>
</feature>
<keyword evidence="3" id="KW-0175">Coiled coil</keyword>
<dbReference type="Proteomes" id="UP001054945">
    <property type="component" value="Unassembled WGS sequence"/>
</dbReference>
<evidence type="ECO:0000256" key="4">
    <source>
        <dbReference type="SAM" id="MobiDB-lite"/>
    </source>
</evidence>
<accession>A0AAV4QV56</accession>
<keyword evidence="8" id="KW-1185">Reference proteome</keyword>
<dbReference type="InterPro" id="IPR050302">
    <property type="entry name" value="Rab_GAP_TBC_domain"/>
</dbReference>
<evidence type="ECO:0000313" key="7">
    <source>
        <dbReference type="EMBL" id="GIY11583.1"/>
    </source>
</evidence>
<dbReference type="Pfam" id="PF23436">
    <property type="entry name" value="RabGap-TBC_2"/>
    <property type="match status" value="1"/>
</dbReference>
<comment type="caution">
    <text evidence="7">The sequence shown here is derived from an EMBL/GenBank/DDBJ whole genome shotgun (WGS) entry which is preliminary data.</text>
</comment>
<feature type="region of interest" description="Disordered" evidence="4">
    <location>
        <begin position="1112"/>
        <end position="1132"/>
    </location>
</feature>
<evidence type="ECO:0000259" key="5">
    <source>
        <dbReference type="PROSITE" id="PS01179"/>
    </source>
</evidence>
<evidence type="ECO:0000256" key="3">
    <source>
        <dbReference type="SAM" id="Coils"/>
    </source>
</evidence>
<evidence type="ECO:0000313" key="8">
    <source>
        <dbReference type="Proteomes" id="UP001054945"/>
    </source>
</evidence>
<dbReference type="Gene3D" id="2.30.29.30">
    <property type="entry name" value="Pleckstrin-homology domain (PH domain)/Phosphotyrosine-binding domain (PTB)"/>
    <property type="match status" value="2"/>
</dbReference>
<dbReference type="PROSITE" id="PS01179">
    <property type="entry name" value="PID"/>
    <property type="match status" value="1"/>
</dbReference>
<dbReference type="SUPFAM" id="SSF50729">
    <property type="entry name" value="PH domain-like"/>
    <property type="match status" value="2"/>
</dbReference>
<dbReference type="SMART" id="SM00164">
    <property type="entry name" value="TBC"/>
    <property type="match status" value="1"/>
</dbReference>
<dbReference type="Gene3D" id="1.10.10.2750">
    <property type="match status" value="1"/>
</dbReference>
<feature type="region of interest" description="Disordered" evidence="4">
    <location>
        <begin position="230"/>
        <end position="249"/>
    </location>
</feature>
<dbReference type="InterPro" id="IPR021785">
    <property type="entry name" value="DUF3350"/>
</dbReference>
<dbReference type="AlphaFoldDB" id="A0AAV4QV56"/>
<dbReference type="PANTHER" id="PTHR47219:SF16">
    <property type="entry name" value="GTPASE ACTIVATING PROTEIN"/>
    <property type="match status" value="1"/>
</dbReference>
<dbReference type="EMBL" id="BPLR01006663">
    <property type="protein sequence ID" value="GIY11583.1"/>
    <property type="molecule type" value="Genomic_DNA"/>
</dbReference>
<dbReference type="CDD" id="cd00934">
    <property type="entry name" value="PTB"/>
    <property type="match status" value="1"/>
</dbReference>
<feature type="coiled-coil region" evidence="3">
    <location>
        <begin position="1022"/>
        <end position="1091"/>
    </location>
</feature>
<dbReference type="SMART" id="SM00462">
    <property type="entry name" value="PTB"/>
    <property type="match status" value="2"/>
</dbReference>
<dbReference type="InterPro" id="IPR035969">
    <property type="entry name" value="Rab-GAP_TBC_sf"/>
</dbReference>
<feature type="domain" description="PID" evidence="5">
    <location>
        <begin position="24"/>
        <end position="120"/>
    </location>
</feature>
<gene>
    <name evidence="7" type="primary">TBC1D1</name>
    <name evidence="7" type="ORF">CEXT_208731</name>
</gene>
<organism evidence="7 8">
    <name type="scientific">Caerostris extrusa</name>
    <name type="common">Bark spider</name>
    <name type="synonym">Caerostris bankana</name>
    <dbReference type="NCBI Taxonomy" id="172846"/>
    <lineage>
        <taxon>Eukaryota</taxon>
        <taxon>Metazoa</taxon>
        <taxon>Ecdysozoa</taxon>
        <taxon>Arthropoda</taxon>
        <taxon>Chelicerata</taxon>
        <taxon>Arachnida</taxon>
        <taxon>Araneae</taxon>
        <taxon>Araneomorphae</taxon>
        <taxon>Entelegynae</taxon>
        <taxon>Araneoidea</taxon>
        <taxon>Araneidae</taxon>
        <taxon>Caerostris</taxon>
    </lineage>
</organism>
<keyword evidence="2" id="KW-0597">Phosphoprotein</keyword>
<dbReference type="PANTHER" id="PTHR47219">
    <property type="entry name" value="RAB GTPASE-ACTIVATING PROTEIN 1-LIKE"/>
    <property type="match status" value="1"/>
</dbReference>
<dbReference type="GO" id="GO:0005096">
    <property type="term" value="F:GTPase activator activity"/>
    <property type="evidence" value="ECO:0007669"/>
    <property type="project" value="UniProtKB-KW"/>
</dbReference>
<dbReference type="InterPro" id="IPR011993">
    <property type="entry name" value="PH-like_dom_sf"/>
</dbReference>
<dbReference type="InterPro" id="IPR006020">
    <property type="entry name" value="PTB/PI_dom"/>
</dbReference>
<dbReference type="InterPro" id="IPR000195">
    <property type="entry name" value="Rab-GAP-TBC_dom"/>
</dbReference>
<keyword evidence="1" id="KW-0343">GTPase activation</keyword>
<dbReference type="Pfam" id="PF11830">
    <property type="entry name" value="DUF3350"/>
    <property type="match status" value="1"/>
</dbReference>
<feature type="compositionally biased region" description="Polar residues" evidence="4">
    <location>
        <begin position="236"/>
        <end position="249"/>
    </location>
</feature>
<feature type="compositionally biased region" description="Basic and acidic residues" evidence="4">
    <location>
        <begin position="582"/>
        <end position="595"/>
    </location>
</feature>
<protein>
    <submittedName>
        <fullName evidence="7">TBC1 domain family member 1</fullName>
    </submittedName>
</protein>
<evidence type="ECO:0000256" key="2">
    <source>
        <dbReference type="ARBA" id="ARBA00022553"/>
    </source>
</evidence>
<reference evidence="7 8" key="1">
    <citation type="submission" date="2021-06" db="EMBL/GenBank/DDBJ databases">
        <title>Caerostris extrusa draft genome.</title>
        <authorList>
            <person name="Kono N."/>
            <person name="Arakawa K."/>
        </authorList>
    </citation>
    <scope>NUCLEOTIDE SEQUENCE [LARGE SCALE GENOMIC DNA]</scope>
</reference>
<dbReference type="PROSITE" id="PS50086">
    <property type="entry name" value="TBC_RABGAP"/>
    <property type="match status" value="1"/>
</dbReference>
<feature type="domain" description="Rab-GAP TBC" evidence="6">
    <location>
        <begin position="784"/>
        <end position="948"/>
    </location>
</feature>
<dbReference type="Gene3D" id="1.10.472.80">
    <property type="entry name" value="Ypt/Rab-GAP domain of gyp1p, domain 3"/>
    <property type="match status" value="1"/>
</dbReference>
<proteinExistence type="predicted"/>